<keyword evidence="5" id="KW-0235">DNA replication</keyword>
<reference evidence="11" key="1">
    <citation type="submission" date="2003-11" db="EMBL/GenBank/DDBJ databases">
        <authorList>
            <person name="Heidelberg J.F."/>
            <person name="Eisen J.A."/>
            <person name="Nelson W.C."/>
            <person name="DeLong E.F."/>
        </authorList>
    </citation>
    <scope>NUCLEOTIDE SEQUENCE</scope>
</reference>
<keyword evidence="6" id="KW-0239">DNA-directed DNA polymerase</keyword>
<evidence type="ECO:0000259" key="10">
    <source>
        <dbReference type="Pfam" id="PF21694"/>
    </source>
</evidence>
<dbReference type="CDD" id="cd18138">
    <property type="entry name" value="HLD_clamp_pol_III_delta"/>
    <property type="match status" value="1"/>
</dbReference>
<dbReference type="EMBL" id="AY458645">
    <property type="protein sequence ID" value="AAR38076.1"/>
    <property type="molecule type" value="Genomic_DNA"/>
</dbReference>
<gene>
    <name evidence="11" type="ORF">MBMO_EBAC080-L12H07.25</name>
</gene>
<dbReference type="Pfam" id="PF21694">
    <property type="entry name" value="DNA_pol3_delta_C"/>
    <property type="match status" value="1"/>
</dbReference>
<evidence type="ECO:0000256" key="7">
    <source>
        <dbReference type="ARBA" id="ARBA00034754"/>
    </source>
</evidence>
<evidence type="ECO:0000259" key="9">
    <source>
        <dbReference type="Pfam" id="PF06144"/>
    </source>
</evidence>
<dbReference type="GO" id="GO:0003677">
    <property type="term" value="F:DNA binding"/>
    <property type="evidence" value="ECO:0007669"/>
    <property type="project" value="InterPro"/>
</dbReference>
<comment type="catalytic activity">
    <reaction evidence="8">
        <text>DNA(n) + a 2'-deoxyribonucleoside 5'-triphosphate = DNA(n+1) + diphosphate</text>
        <dbReference type="Rhea" id="RHEA:22508"/>
        <dbReference type="Rhea" id="RHEA-COMP:17339"/>
        <dbReference type="Rhea" id="RHEA-COMP:17340"/>
        <dbReference type="ChEBI" id="CHEBI:33019"/>
        <dbReference type="ChEBI" id="CHEBI:61560"/>
        <dbReference type="ChEBI" id="CHEBI:173112"/>
        <dbReference type="EC" id="2.7.7.7"/>
    </reaction>
</comment>
<comment type="similarity">
    <text evidence="7">Belongs to the DNA polymerase HolA subunit family.</text>
</comment>
<dbReference type="NCBIfam" id="TIGR01128">
    <property type="entry name" value="holA"/>
    <property type="match status" value="1"/>
</dbReference>
<dbReference type="SUPFAM" id="SSF48019">
    <property type="entry name" value="post-AAA+ oligomerization domain-like"/>
    <property type="match status" value="1"/>
</dbReference>
<evidence type="ECO:0000313" key="11">
    <source>
        <dbReference type="EMBL" id="AAR38076.1"/>
    </source>
</evidence>
<dbReference type="PANTHER" id="PTHR34388">
    <property type="entry name" value="DNA POLYMERASE III SUBUNIT DELTA"/>
    <property type="match status" value="1"/>
</dbReference>
<reference evidence="11" key="2">
    <citation type="submission" date="2003-12" db="EMBL/GenBank/DDBJ databases">
        <title>Monterey Bay Coastal Ocean Microbial Observatory environmental clone sequencing.</title>
        <authorList>
            <person name="DeLong E.F."/>
        </authorList>
    </citation>
    <scope>NUCLEOTIDE SEQUENCE</scope>
</reference>
<dbReference type="SUPFAM" id="SSF52540">
    <property type="entry name" value="P-loop containing nucleoside triphosphate hydrolases"/>
    <property type="match status" value="1"/>
</dbReference>
<dbReference type="Gene3D" id="1.10.8.60">
    <property type="match status" value="1"/>
</dbReference>
<evidence type="ECO:0000256" key="6">
    <source>
        <dbReference type="ARBA" id="ARBA00022932"/>
    </source>
</evidence>
<dbReference type="InterPro" id="IPR008921">
    <property type="entry name" value="DNA_pol3_clamp-load_cplx_C"/>
</dbReference>
<dbReference type="InterPro" id="IPR048466">
    <property type="entry name" value="DNA_pol3_delta-like_C"/>
</dbReference>
<feature type="domain" description="DNA polymerase III delta subunit-like C-terminal" evidence="10">
    <location>
        <begin position="212"/>
        <end position="313"/>
    </location>
</feature>
<accession>Q6SFY6</accession>
<evidence type="ECO:0000256" key="3">
    <source>
        <dbReference type="ARBA" id="ARBA00022679"/>
    </source>
</evidence>
<dbReference type="EC" id="2.7.7.7" evidence="1"/>
<dbReference type="Gene3D" id="3.40.50.300">
    <property type="entry name" value="P-loop containing nucleotide triphosphate hydrolases"/>
    <property type="match status" value="1"/>
</dbReference>
<dbReference type="GO" id="GO:0003887">
    <property type="term" value="F:DNA-directed DNA polymerase activity"/>
    <property type="evidence" value="ECO:0007669"/>
    <property type="project" value="UniProtKB-KW"/>
</dbReference>
<dbReference type="Pfam" id="PF06144">
    <property type="entry name" value="DNA_pol3_delta"/>
    <property type="match status" value="1"/>
</dbReference>
<dbReference type="GO" id="GO:0009360">
    <property type="term" value="C:DNA polymerase III complex"/>
    <property type="evidence" value="ECO:0007669"/>
    <property type="project" value="InterPro"/>
</dbReference>
<dbReference type="InterPro" id="IPR010372">
    <property type="entry name" value="DNA_pol3_delta_N"/>
</dbReference>
<evidence type="ECO:0000256" key="8">
    <source>
        <dbReference type="ARBA" id="ARBA00049244"/>
    </source>
</evidence>
<dbReference type="Gene3D" id="1.20.272.10">
    <property type="match status" value="1"/>
</dbReference>
<dbReference type="AlphaFoldDB" id="Q6SFY6"/>
<protein>
    <recommendedName>
        <fullName evidence="2">DNA polymerase III subunit delta</fullName>
        <ecNumber evidence="1">2.7.7.7</ecNumber>
    </recommendedName>
</protein>
<dbReference type="PANTHER" id="PTHR34388:SF1">
    <property type="entry name" value="DNA POLYMERASE III SUBUNIT DELTA"/>
    <property type="match status" value="1"/>
</dbReference>
<sequence>MHIQPANLSQHLQKKLLTFYTVYGEEPLLAIESADLIRKMARMDGYIEREIFTINNQFKKSDLLLRSNSLSLFGEKRLIDIRVPSGKPGKEGGKAIEDYCCSLPPDTLTLVTLPKIDKQGKITKWFKTLEKTGSMISVPLVEFNHLPDWINHRLSIQNQRTDPDTLRFFAEKVEGNLLAANQEIKKLALLYPPGTLSFTQIKNAVMEVARYDIFKLSDSMLTGEIARFILILKGLQGEGAAVPFILAILAGQIRSLIIIRKGLDSGKTYTQLMREANVWGDRQEIMGNAAKRVGLKLLVKALLHAAKIDKISKGVKKGDAWDEIQQLGLHFAFKKS</sequence>
<dbReference type="GO" id="GO:0006261">
    <property type="term" value="P:DNA-templated DNA replication"/>
    <property type="evidence" value="ECO:0007669"/>
    <property type="project" value="TreeGrafter"/>
</dbReference>
<evidence type="ECO:0000256" key="4">
    <source>
        <dbReference type="ARBA" id="ARBA00022695"/>
    </source>
</evidence>
<evidence type="ECO:0000256" key="1">
    <source>
        <dbReference type="ARBA" id="ARBA00012417"/>
    </source>
</evidence>
<proteinExistence type="inferred from homology"/>
<evidence type="ECO:0000256" key="5">
    <source>
        <dbReference type="ARBA" id="ARBA00022705"/>
    </source>
</evidence>
<evidence type="ECO:0000256" key="2">
    <source>
        <dbReference type="ARBA" id="ARBA00017703"/>
    </source>
</evidence>
<dbReference type="InterPro" id="IPR027417">
    <property type="entry name" value="P-loop_NTPase"/>
</dbReference>
<dbReference type="InterPro" id="IPR005790">
    <property type="entry name" value="DNA_polIII_delta"/>
</dbReference>
<keyword evidence="3" id="KW-0808">Transferase</keyword>
<keyword evidence="4" id="KW-0548">Nucleotidyltransferase</keyword>
<feature type="domain" description="DNA polymerase III delta N-terminal" evidence="9">
    <location>
        <begin position="20"/>
        <end position="137"/>
    </location>
</feature>
<name>Q6SFY6_9BACT</name>
<organism evidence="11">
    <name type="scientific">uncultured marine bacterium 577</name>
    <dbReference type="NCBI Taxonomy" id="257398"/>
    <lineage>
        <taxon>Bacteria</taxon>
        <taxon>environmental samples</taxon>
    </lineage>
</organism>